<dbReference type="Pfam" id="PF19866">
    <property type="entry name" value="DUF6339"/>
    <property type="match status" value="1"/>
</dbReference>
<proteinExistence type="predicted"/>
<protein>
    <submittedName>
        <fullName evidence="1">Uncharacterized protein</fullName>
    </submittedName>
</protein>
<dbReference type="STRING" id="1798482.A2763_02925"/>
<accession>A0A1F6CPF8</accession>
<dbReference type="Proteomes" id="UP000178370">
    <property type="component" value="Unassembled WGS sequence"/>
</dbReference>
<reference evidence="1 2" key="1">
    <citation type="journal article" date="2016" name="Nat. Commun.">
        <title>Thousands of microbial genomes shed light on interconnected biogeochemical processes in an aquifer system.</title>
        <authorList>
            <person name="Anantharaman K."/>
            <person name="Brown C.T."/>
            <person name="Hug L.A."/>
            <person name="Sharon I."/>
            <person name="Castelle C.J."/>
            <person name="Probst A.J."/>
            <person name="Thomas B.C."/>
            <person name="Singh A."/>
            <person name="Wilkins M.J."/>
            <person name="Karaoz U."/>
            <person name="Brodie E.L."/>
            <person name="Williams K.H."/>
            <person name="Hubbard S.S."/>
            <person name="Banfield J.F."/>
        </authorList>
    </citation>
    <scope>NUCLEOTIDE SEQUENCE [LARGE SCALE GENOMIC DNA]</scope>
</reference>
<evidence type="ECO:0000313" key="1">
    <source>
        <dbReference type="EMBL" id="OGG50960.1"/>
    </source>
</evidence>
<dbReference type="AlphaFoldDB" id="A0A1F6CPF8"/>
<gene>
    <name evidence="1" type="ORF">A2763_02925</name>
</gene>
<comment type="caution">
    <text evidence="1">The sequence shown here is derived from an EMBL/GenBank/DDBJ whole genome shotgun (WGS) entry which is preliminary data.</text>
</comment>
<dbReference type="InterPro" id="IPR045920">
    <property type="entry name" value="DUF6339"/>
</dbReference>
<name>A0A1F6CPF8_9BACT</name>
<evidence type="ECO:0000313" key="2">
    <source>
        <dbReference type="Proteomes" id="UP000178370"/>
    </source>
</evidence>
<dbReference type="EMBL" id="MFKV01000005">
    <property type="protein sequence ID" value="OGG50960.1"/>
    <property type="molecule type" value="Genomic_DNA"/>
</dbReference>
<sequence>MNKKFQKIFFGNAVAVMRNELKSGDALESYFRESYPVKEKTLLKSTIEIQEKPLTLKAPKKDPVSTDLENAIAIYEYYKNLDEVQASDPRLWTYLSHVEFRRYSLARWGLKGAFKDIKDATTRTKAVNYILEHWFVSGNDRDLRRHAIARLWWAARLTYAPWVSDPEYFADLKNKDLYYYTRVLLFTQDIYQQVLERGMGRSNRILISILDYLVRNKKFAESRENIRSLMKELNLAYGTKKIITLDRLTLKSLIEKTAQDIEKNSEYGK</sequence>
<organism evidence="1 2">
    <name type="scientific">Candidatus Kaiserbacteria bacterium RIFCSPHIGHO2_01_FULL_54_36</name>
    <dbReference type="NCBI Taxonomy" id="1798482"/>
    <lineage>
        <taxon>Bacteria</taxon>
        <taxon>Candidatus Kaiseribacteriota</taxon>
    </lineage>
</organism>